<name>A0AAE6IIQ0_LEUCA</name>
<keyword evidence="3" id="KW-0804">Transcription</keyword>
<dbReference type="InterPro" id="IPR028082">
    <property type="entry name" value="Peripla_BP_I"/>
</dbReference>
<dbReference type="Pfam" id="PF00356">
    <property type="entry name" value="LacI"/>
    <property type="match status" value="1"/>
</dbReference>
<dbReference type="PROSITE" id="PS00356">
    <property type="entry name" value="HTH_LACI_1"/>
    <property type="match status" value="1"/>
</dbReference>
<accession>A0AAE6IIQ0</accession>
<dbReference type="RefSeq" id="WP_014974333.1">
    <property type="nucleotide sequence ID" value="NZ_CP042374.1"/>
</dbReference>
<evidence type="ECO:0000256" key="3">
    <source>
        <dbReference type="ARBA" id="ARBA00023163"/>
    </source>
</evidence>
<dbReference type="PANTHER" id="PTHR30146:SF109">
    <property type="entry name" value="HTH-TYPE TRANSCRIPTIONAL REGULATOR GALS"/>
    <property type="match status" value="1"/>
</dbReference>
<dbReference type="Pfam" id="PF00532">
    <property type="entry name" value="Peripla_BP_1"/>
    <property type="match status" value="1"/>
</dbReference>
<dbReference type="SUPFAM" id="SSF47413">
    <property type="entry name" value="lambda repressor-like DNA-binding domains"/>
    <property type="match status" value="1"/>
</dbReference>
<keyword evidence="1" id="KW-0805">Transcription regulation</keyword>
<evidence type="ECO:0000313" key="6">
    <source>
        <dbReference type="Proteomes" id="UP000321332"/>
    </source>
</evidence>
<dbReference type="InterPro" id="IPR000843">
    <property type="entry name" value="HTH_LacI"/>
</dbReference>
<evidence type="ECO:0000259" key="4">
    <source>
        <dbReference type="PROSITE" id="PS50932"/>
    </source>
</evidence>
<evidence type="ECO:0000313" key="5">
    <source>
        <dbReference type="EMBL" id="QEA32790.1"/>
    </source>
</evidence>
<sequence length="327" mass="35996">MSVTIKDVAKNANVSIATVSRVLAGKKEAYSSSTERKVKKAIRELGYKKNTAAVELVTMHSNVIAVLVPTPKTNFAMKIIDSIQKGADMKNLNVIILFVGDNDEKMQIKALNNVIERPVNGILLISVELFGDAVNLLKNSDIPHVFVSTAIDKESQFVSSDDFKIGYEATKFLIEKGHKKIGLSSLEKNSFIGRQRVSGYLAALNDYHLQHSNDWIVEGDYSYESGFSAMQHYKENTDITAVIGASDLVAIGIINAAKQLNINVPNQLAVVSIDGTYLVDIVSPRVTSVTQSFFTMGETALNMLFADENAVSNYMYIPFKIDEREST</sequence>
<dbReference type="EMBL" id="CP042374">
    <property type="protein sequence ID" value="QEA32790.1"/>
    <property type="molecule type" value="Genomic_DNA"/>
</dbReference>
<dbReference type="CDD" id="cd01392">
    <property type="entry name" value="HTH_LacI"/>
    <property type="match status" value="1"/>
</dbReference>
<dbReference type="PROSITE" id="PS50932">
    <property type="entry name" value="HTH_LACI_2"/>
    <property type="match status" value="1"/>
</dbReference>
<dbReference type="SMART" id="SM00354">
    <property type="entry name" value="HTH_LACI"/>
    <property type="match status" value="1"/>
</dbReference>
<feature type="domain" description="HTH lacI-type" evidence="4">
    <location>
        <begin position="3"/>
        <end position="58"/>
    </location>
</feature>
<dbReference type="GO" id="GO:0000976">
    <property type="term" value="F:transcription cis-regulatory region binding"/>
    <property type="evidence" value="ECO:0007669"/>
    <property type="project" value="TreeGrafter"/>
</dbReference>
<dbReference type="InterPro" id="IPR010982">
    <property type="entry name" value="Lambda_DNA-bd_dom_sf"/>
</dbReference>
<dbReference type="GeneID" id="61186272"/>
<keyword evidence="2" id="KW-0238">DNA-binding</keyword>
<evidence type="ECO:0000256" key="1">
    <source>
        <dbReference type="ARBA" id="ARBA00023015"/>
    </source>
</evidence>
<proteinExistence type="predicted"/>
<dbReference type="PANTHER" id="PTHR30146">
    <property type="entry name" value="LACI-RELATED TRANSCRIPTIONAL REPRESSOR"/>
    <property type="match status" value="1"/>
</dbReference>
<dbReference type="InterPro" id="IPR001761">
    <property type="entry name" value="Peripla_BP/Lac1_sug-bd_dom"/>
</dbReference>
<dbReference type="AlphaFoldDB" id="A0AAE6IIQ0"/>
<dbReference type="GO" id="GO:0003700">
    <property type="term" value="F:DNA-binding transcription factor activity"/>
    <property type="evidence" value="ECO:0007669"/>
    <property type="project" value="TreeGrafter"/>
</dbReference>
<dbReference type="Gene3D" id="3.40.50.2300">
    <property type="match status" value="2"/>
</dbReference>
<gene>
    <name evidence="5" type="ORF">FGL89_00870</name>
</gene>
<dbReference type="SUPFAM" id="SSF53822">
    <property type="entry name" value="Periplasmic binding protein-like I"/>
    <property type="match status" value="1"/>
</dbReference>
<dbReference type="Proteomes" id="UP000321332">
    <property type="component" value="Chromosome"/>
</dbReference>
<reference evidence="5 6" key="1">
    <citation type="submission" date="2019-06" db="EMBL/GenBank/DDBJ databases">
        <title>Genome analyses of bacteria isolated from kimchi.</title>
        <authorList>
            <person name="Lee S."/>
            <person name="Ahn S."/>
            <person name="Roh S."/>
        </authorList>
    </citation>
    <scope>NUCLEOTIDE SEQUENCE [LARGE SCALE GENOMIC DNA]</scope>
    <source>
        <strain evidence="5 6">CBA3620</strain>
    </source>
</reference>
<evidence type="ECO:0000256" key="2">
    <source>
        <dbReference type="ARBA" id="ARBA00023125"/>
    </source>
</evidence>
<dbReference type="Gene3D" id="1.10.260.40">
    <property type="entry name" value="lambda repressor-like DNA-binding domains"/>
    <property type="match status" value="1"/>
</dbReference>
<protein>
    <submittedName>
        <fullName evidence="5">LacI family transcriptional regulator</fullName>
    </submittedName>
</protein>
<dbReference type="OMA" id="QGWYKAM"/>
<organism evidence="5 6">
    <name type="scientific">Leuconostoc carnosum</name>
    <dbReference type="NCBI Taxonomy" id="1252"/>
    <lineage>
        <taxon>Bacteria</taxon>
        <taxon>Bacillati</taxon>
        <taxon>Bacillota</taxon>
        <taxon>Bacilli</taxon>
        <taxon>Lactobacillales</taxon>
        <taxon>Lactobacillaceae</taxon>
        <taxon>Leuconostoc</taxon>
    </lineage>
</organism>